<accession>A0A4R6XPS3</accession>
<dbReference type="RefSeq" id="WP_162846847.1">
    <property type="nucleotide sequence ID" value="NZ_NIHB01000007.1"/>
</dbReference>
<dbReference type="EMBL" id="SNZB01000004">
    <property type="protein sequence ID" value="TDR19333.1"/>
    <property type="molecule type" value="Genomic_DNA"/>
</dbReference>
<comment type="caution">
    <text evidence="1">The sequence shown here is derived from an EMBL/GenBank/DDBJ whole genome shotgun (WGS) entry which is preliminary data.</text>
</comment>
<proteinExistence type="predicted"/>
<dbReference type="Proteomes" id="UP000295724">
    <property type="component" value="Unassembled WGS sequence"/>
</dbReference>
<gene>
    <name evidence="1" type="ORF">C8D91_1882</name>
</gene>
<name>A0A4R6XPS3_9GAMM</name>
<reference evidence="1 2" key="1">
    <citation type="submission" date="2019-03" db="EMBL/GenBank/DDBJ databases">
        <title>Genomic Encyclopedia of Type Strains, Phase IV (KMG-IV): sequencing the most valuable type-strain genomes for metagenomic binning, comparative biology and taxonomic classification.</title>
        <authorList>
            <person name="Goeker M."/>
        </authorList>
    </citation>
    <scope>NUCLEOTIDE SEQUENCE [LARGE SCALE GENOMIC DNA]</scope>
    <source>
        <strain evidence="1 2">DSM 25488</strain>
    </source>
</reference>
<organism evidence="1 2">
    <name type="scientific">Marinicella litoralis</name>
    <dbReference type="NCBI Taxonomy" id="644220"/>
    <lineage>
        <taxon>Bacteria</taxon>
        <taxon>Pseudomonadati</taxon>
        <taxon>Pseudomonadota</taxon>
        <taxon>Gammaproteobacteria</taxon>
        <taxon>Lysobacterales</taxon>
        <taxon>Marinicellaceae</taxon>
        <taxon>Marinicella</taxon>
    </lineage>
</organism>
<keyword evidence="2" id="KW-1185">Reference proteome</keyword>
<dbReference type="AlphaFoldDB" id="A0A4R6XPS3"/>
<sequence length="53" mass="5910">MNKPVKILENIGQTDSVHQNNQIASQLSDDQVQQLLSLDNELKCAHHPGDDDD</sequence>
<evidence type="ECO:0000313" key="1">
    <source>
        <dbReference type="EMBL" id="TDR19333.1"/>
    </source>
</evidence>
<evidence type="ECO:0000313" key="2">
    <source>
        <dbReference type="Proteomes" id="UP000295724"/>
    </source>
</evidence>
<protein>
    <submittedName>
        <fullName evidence="1">Uncharacterized protein</fullName>
    </submittedName>
</protein>